<protein>
    <recommendedName>
        <fullName evidence="1">Beta-lactamase-related domain-containing protein</fullName>
    </recommendedName>
</protein>
<keyword evidence="3" id="KW-1185">Reference proteome</keyword>
<dbReference type="GO" id="GO:0008233">
    <property type="term" value="F:peptidase activity"/>
    <property type="evidence" value="ECO:0007669"/>
    <property type="project" value="TreeGrafter"/>
</dbReference>
<evidence type="ECO:0000313" key="3">
    <source>
        <dbReference type="Proteomes" id="UP000728032"/>
    </source>
</evidence>
<dbReference type="GO" id="GO:0006508">
    <property type="term" value="P:proteolysis"/>
    <property type="evidence" value="ECO:0007669"/>
    <property type="project" value="TreeGrafter"/>
</dbReference>
<dbReference type="EMBL" id="CAJPVJ010000487">
    <property type="protein sequence ID" value="CAG2162648.1"/>
    <property type="molecule type" value="Genomic_DNA"/>
</dbReference>
<organism evidence="2">
    <name type="scientific">Oppiella nova</name>
    <dbReference type="NCBI Taxonomy" id="334625"/>
    <lineage>
        <taxon>Eukaryota</taxon>
        <taxon>Metazoa</taxon>
        <taxon>Ecdysozoa</taxon>
        <taxon>Arthropoda</taxon>
        <taxon>Chelicerata</taxon>
        <taxon>Arachnida</taxon>
        <taxon>Acari</taxon>
        <taxon>Acariformes</taxon>
        <taxon>Sarcoptiformes</taxon>
        <taxon>Oribatida</taxon>
        <taxon>Brachypylina</taxon>
        <taxon>Oppioidea</taxon>
        <taxon>Oppiidae</taxon>
        <taxon>Oppiella</taxon>
    </lineage>
</organism>
<dbReference type="Proteomes" id="UP000728032">
    <property type="component" value="Unassembled WGS sequence"/>
</dbReference>
<evidence type="ECO:0000313" key="2">
    <source>
        <dbReference type="EMBL" id="CAD7639838.1"/>
    </source>
</evidence>
<dbReference type="Gene3D" id="3.40.710.10">
    <property type="entry name" value="DD-peptidase/beta-lactamase superfamily"/>
    <property type="match status" value="1"/>
</dbReference>
<dbReference type="PANTHER" id="PTHR46520">
    <property type="entry name" value="SERINE BETA-LACTAMASE-LIKE PROTEIN LACTB, MITOCHONDRIAL"/>
    <property type="match status" value="1"/>
</dbReference>
<dbReference type="GO" id="GO:0005739">
    <property type="term" value="C:mitochondrion"/>
    <property type="evidence" value="ECO:0007669"/>
    <property type="project" value="TreeGrafter"/>
</dbReference>
<dbReference type="SUPFAM" id="SSF56601">
    <property type="entry name" value="beta-lactamase/transpeptidase-like"/>
    <property type="match status" value="2"/>
</dbReference>
<proteinExistence type="predicted"/>
<sequence length="538" mass="60141">MFRQFHRRLAITIGVAVGSGAATIATIRAKSVNKEDIQSKQTLEPIADKNLKPVNSVDSNGVDVRHCEDIINSCITRLSQWQQLNNIPGFVVGVSLRGHNVWIHSEGFADIENGVKCNDKTVMRIASISKSMTSLLLAKLIQEKRIDLDKPINQYLTKDQFPDKYWEGKRVDITLRQLASHLGGIRHYKREQKAETKPADNSGYQLGEFWAPEYYLKETFPSVMDSLKLFKDDPLVSKPGDKYHYTTLGYTLISAVIESQLNGEKFLREELGLENTYLDQNDPIIYNRSHFYMKDGPNCRITNAPYVDNSYKWAGGGLLSNVYDLLKFGNIMLYSYKGGTADGKPGLISKEIVDMMWTPAENTREKRQFGGYGIGWTAIRDETGEHAFCSEPVFPNLFGHTGGAIGATSILLIEPKNELIVSIIANSTASQNTRLDWDRRWGGYGLGWGVIRDVKSKYAFSAEPLSPNMFSHTGAAIGSSSVILIEPNSELIITIITNLQNVNSIYTMAVDIAQEFTAKHLSAQQLLQILSQNQIPDN</sequence>
<dbReference type="OrthoDB" id="5946976at2759"/>
<dbReference type="InterPro" id="IPR012338">
    <property type="entry name" value="Beta-lactam/transpept-like"/>
</dbReference>
<gene>
    <name evidence="2" type="ORF">ONB1V03_LOCUS2240</name>
</gene>
<dbReference type="InterPro" id="IPR052794">
    <property type="entry name" value="Mito_Ser_Protease_LACTB"/>
</dbReference>
<dbReference type="AlphaFoldDB" id="A0A7R9LDT6"/>
<dbReference type="GO" id="GO:0019216">
    <property type="term" value="P:regulation of lipid metabolic process"/>
    <property type="evidence" value="ECO:0007669"/>
    <property type="project" value="TreeGrafter"/>
</dbReference>
<evidence type="ECO:0000259" key="1">
    <source>
        <dbReference type="Pfam" id="PF00144"/>
    </source>
</evidence>
<dbReference type="EMBL" id="OC915312">
    <property type="protein sequence ID" value="CAD7639838.1"/>
    <property type="molecule type" value="Genomic_DNA"/>
</dbReference>
<dbReference type="PANTHER" id="PTHR46520:SF1">
    <property type="entry name" value="SERINE BETA-LACTAMASE-LIKE PROTEIN LACTB, MITOCHONDRIAL"/>
    <property type="match status" value="1"/>
</dbReference>
<dbReference type="Pfam" id="PF00144">
    <property type="entry name" value="Beta-lactamase"/>
    <property type="match status" value="1"/>
</dbReference>
<name>A0A7R9LDT6_9ACAR</name>
<feature type="domain" description="Beta-lactamase-related" evidence="1">
    <location>
        <begin position="84"/>
        <end position="439"/>
    </location>
</feature>
<accession>A0A7R9LDT6</accession>
<dbReference type="InterPro" id="IPR001466">
    <property type="entry name" value="Beta-lactam-related"/>
</dbReference>
<reference evidence="2" key="1">
    <citation type="submission" date="2020-11" db="EMBL/GenBank/DDBJ databases">
        <authorList>
            <person name="Tran Van P."/>
        </authorList>
    </citation>
    <scope>NUCLEOTIDE SEQUENCE</scope>
</reference>